<name>A0A177ZYC9_9BACI</name>
<proteinExistence type="predicted"/>
<dbReference type="CDD" id="cd00229">
    <property type="entry name" value="SGNH_hydrolase"/>
    <property type="match status" value="1"/>
</dbReference>
<comment type="caution">
    <text evidence="2">The sequence shown here is derived from an EMBL/GenBank/DDBJ whole genome shotgun (WGS) entry which is preliminary data.</text>
</comment>
<gene>
    <name evidence="2" type="ORF">ABB05_07500</name>
</gene>
<dbReference type="AlphaFoldDB" id="A0A177ZYC9"/>
<dbReference type="STRING" id="217031.ABB05_07500"/>
<dbReference type="InterPro" id="IPR036514">
    <property type="entry name" value="SGNH_hydro_sf"/>
</dbReference>
<dbReference type="Pfam" id="PF13472">
    <property type="entry name" value="Lipase_GDSL_2"/>
    <property type="match status" value="1"/>
</dbReference>
<dbReference type="OrthoDB" id="2776339at2"/>
<keyword evidence="3" id="KW-1185">Reference proteome</keyword>
<dbReference type="RefSeq" id="WP_064467912.1">
    <property type="nucleotide sequence ID" value="NZ_LDJR01000034.1"/>
</dbReference>
<dbReference type="InterPro" id="IPR013830">
    <property type="entry name" value="SGNH_hydro"/>
</dbReference>
<feature type="domain" description="SGNH hydrolase-type esterase" evidence="1">
    <location>
        <begin position="69"/>
        <end position="266"/>
    </location>
</feature>
<dbReference type="PATRIC" id="fig|217031.6.peg.1617"/>
<evidence type="ECO:0000259" key="1">
    <source>
        <dbReference type="Pfam" id="PF13472"/>
    </source>
</evidence>
<dbReference type="SUPFAM" id="SSF52266">
    <property type="entry name" value="SGNH hydrolase"/>
    <property type="match status" value="1"/>
</dbReference>
<protein>
    <recommendedName>
        <fullName evidence="1">SGNH hydrolase-type esterase domain-containing protein</fullName>
    </recommendedName>
</protein>
<dbReference type="EMBL" id="LDJR01000034">
    <property type="protein sequence ID" value="OAK72693.1"/>
    <property type="molecule type" value="Genomic_DNA"/>
</dbReference>
<dbReference type="Gene3D" id="3.40.50.1110">
    <property type="entry name" value="SGNH hydrolase"/>
    <property type="match status" value="1"/>
</dbReference>
<accession>A0A177ZYC9</accession>
<reference evidence="2 3" key="1">
    <citation type="submission" date="2015-05" db="EMBL/GenBank/DDBJ databases">
        <title>Comparison of genome.</title>
        <authorList>
            <person name="Zheng Z."/>
            <person name="Sun M."/>
        </authorList>
    </citation>
    <scope>NUCLEOTIDE SEQUENCE [LARGE SCALE GENOMIC DNA]</scope>
    <source>
        <strain evidence="2 3">G25-74</strain>
    </source>
</reference>
<evidence type="ECO:0000313" key="2">
    <source>
        <dbReference type="EMBL" id="OAK72693.1"/>
    </source>
</evidence>
<dbReference type="PANTHER" id="PTHR30383">
    <property type="entry name" value="THIOESTERASE 1/PROTEASE 1/LYSOPHOSPHOLIPASE L1"/>
    <property type="match status" value="1"/>
</dbReference>
<evidence type="ECO:0000313" key="3">
    <source>
        <dbReference type="Proteomes" id="UP000077881"/>
    </source>
</evidence>
<dbReference type="Proteomes" id="UP000077881">
    <property type="component" value="Unassembled WGS sequence"/>
</dbReference>
<sequence>MKKVVVLSIAVLVFVVVLGFVKWDKQAQQNEIKAAEFQAEMEEQKKKEFDSFSTLYQGLLNGDVTKIKLIGDSITAGVGAKGHVIPDDNPVLFKSEGETYREADYEANSWANLFRNYTNRHFPDVEFINAGIGGKSTVFANANKEKWVSDKEDVVFVMLGTNDRWESSSIKEYKSSLEQFLKFVDSKSNLMIVMSPPPALTDGTNDRFNFGMKDVDKAVKEVTKKNKYTFISNYDAIMSYSEDHDLELKELLQDTSSHPEDPGYKVIWEHIKKDLTLKNSGYFN</sequence>
<organism evidence="2 3">
    <name type="scientific">Lederbergia galactosidilytica</name>
    <dbReference type="NCBI Taxonomy" id="217031"/>
    <lineage>
        <taxon>Bacteria</taxon>
        <taxon>Bacillati</taxon>
        <taxon>Bacillota</taxon>
        <taxon>Bacilli</taxon>
        <taxon>Bacillales</taxon>
        <taxon>Bacillaceae</taxon>
        <taxon>Lederbergia</taxon>
    </lineage>
</organism>
<dbReference type="PANTHER" id="PTHR30383:SF5">
    <property type="entry name" value="SGNH HYDROLASE-TYPE ESTERASE DOMAIN-CONTAINING PROTEIN"/>
    <property type="match status" value="1"/>
</dbReference>
<dbReference type="GO" id="GO:0004622">
    <property type="term" value="F:phosphatidylcholine lysophospholipase activity"/>
    <property type="evidence" value="ECO:0007669"/>
    <property type="project" value="TreeGrafter"/>
</dbReference>
<dbReference type="InterPro" id="IPR051532">
    <property type="entry name" value="Ester_Hydrolysis_Enzymes"/>
</dbReference>